<dbReference type="SUPFAM" id="SSF75471">
    <property type="entry name" value="YhbY-like"/>
    <property type="match status" value="1"/>
</dbReference>
<dbReference type="Gene3D" id="3.30.110.60">
    <property type="entry name" value="YhbY-like"/>
    <property type="match status" value="1"/>
</dbReference>
<dbReference type="NCBIfam" id="TIGR00253">
    <property type="entry name" value="RNA_bind_YhbY"/>
    <property type="match status" value="1"/>
</dbReference>
<dbReference type="Pfam" id="PF01985">
    <property type="entry name" value="CRS1_YhbY"/>
    <property type="match status" value="1"/>
</dbReference>
<dbReference type="InterPro" id="IPR001890">
    <property type="entry name" value="RNA-binding_CRM"/>
</dbReference>
<evidence type="ECO:0000256" key="2">
    <source>
        <dbReference type="PROSITE-ProRule" id="PRU00626"/>
    </source>
</evidence>
<dbReference type="STRING" id="36849.OXPF_23300"/>
<accession>A0A0P8W639</accession>
<evidence type="ECO:0000256" key="1">
    <source>
        <dbReference type="ARBA" id="ARBA00022884"/>
    </source>
</evidence>
<evidence type="ECO:0000259" key="3">
    <source>
        <dbReference type="PROSITE" id="PS51295"/>
    </source>
</evidence>
<name>A0A0P8W639_9CLOT</name>
<dbReference type="PATRIC" id="fig|36849.3.peg.2455"/>
<dbReference type="AlphaFoldDB" id="A0A0P8W639"/>
<dbReference type="SMART" id="SM01103">
    <property type="entry name" value="CRS1_YhbY"/>
    <property type="match status" value="1"/>
</dbReference>
<dbReference type="PANTHER" id="PTHR40065">
    <property type="entry name" value="RNA-BINDING PROTEIN YHBY"/>
    <property type="match status" value="1"/>
</dbReference>
<evidence type="ECO:0000313" key="4">
    <source>
        <dbReference type="EMBL" id="KPU44162.1"/>
    </source>
</evidence>
<feature type="domain" description="CRM" evidence="3">
    <location>
        <begin position="1"/>
        <end position="95"/>
    </location>
</feature>
<dbReference type="PANTHER" id="PTHR40065:SF3">
    <property type="entry name" value="RNA-BINDING PROTEIN YHBY"/>
    <property type="match status" value="1"/>
</dbReference>
<dbReference type="PROSITE" id="PS51295">
    <property type="entry name" value="CRM"/>
    <property type="match status" value="1"/>
</dbReference>
<keyword evidence="1 2" id="KW-0694">RNA-binding</keyword>
<comment type="caution">
    <text evidence="4">The sequence shown here is derived from an EMBL/GenBank/DDBJ whole genome shotgun (WGS) entry which is preliminary data.</text>
</comment>
<dbReference type="InterPro" id="IPR051925">
    <property type="entry name" value="RNA-binding_domain"/>
</dbReference>
<dbReference type="RefSeq" id="WP_054875354.1">
    <property type="nucleotide sequence ID" value="NZ_LKET01000032.1"/>
</dbReference>
<dbReference type="Proteomes" id="UP000050326">
    <property type="component" value="Unassembled WGS sequence"/>
</dbReference>
<keyword evidence="5" id="KW-1185">Reference proteome</keyword>
<proteinExistence type="predicted"/>
<sequence length="95" mass="10496">MNSKQRAYLRSLANTLNPVLILGKGGIDEDVVKQADGVLETKELIKISVLQNSSITSREACEMLCEATGAEPVQVIGNKFVIYRKSMEKPYIELP</sequence>
<evidence type="ECO:0000313" key="5">
    <source>
        <dbReference type="Proteomes" id="UP000050326"/>
    </source>
</evidence>
<dbReference type="InterPro" id="IPR017924">
    <property type="entry name" value="RNA-binding_YhbY"/>
</dbReference>
<protein>
    <submittedName>
        <fullName evidence="4">RNA-binding protein YhbY</fullName>
    </submittedName>
</protein>
<dbReference type="OrthoDB" id="9797519at2"/>
<gene>
    <name evidence="4" type="primary">yhbY</name>
    <name evidence="4" type="ORF">OXPF_23300</name>
</gene>
<dbReference type="EMBL" id="LKET01000032">
    <property type="protein sequence ID" value="KPU44162.1"/>
    <property type="molecule type" value="Genomic_DNA"/>
</dbReference>
<dbReference type="InterPro" id="IPR035920">
    <property type="entry name" value="YhbY-like_sf"/>
</dbReference>
<organism evidence="4 5">
    <name type="scientific">Oxobacter pfennigii</name>
    <dbReference type="NCBI Taxonomy" id="36849"/>
    <lineage>
        <taxon>Bacteria</taxon>
        <taxon>Bacillati</taxon>
        <taxon>Bacillota</taxon>
        <taxon>Clostridia</taxon>
        <taxon>Eubacteriales</taxon>
        <taxon>Clostridiaceae</taxon>
        <taxon>Oxobacter</taxon>
    </lineage>
</organism>
<dbReference type="GO" id="GO:0003723">
    <property type="term" value="F:RNA binding"/>
    <property type="evidence" value="ECO:0007669"/>
    <property type="project" value="UniProtKB-UniRule"/>
</dbReference>
<reference evidence="4 5" key="1">
    <citation type="submission" date="2015-09" db="EMBL/GenBank/DDBJ databases">
        <title>Genome sequence of Oxobacter pfennigii DSM 3222.</title>
        <authorList>
            <person name="Poehlein A."/>
            <person name="Bengelsdorf F.R."/>
            <person name="Schiel-Bengelsdorf B."/>
            <person name="Duerre P."/>
            <person name="Daniel R."/>
        </authorList>
    </citation>
    <scope>NUCLEOTIDE SEQUENCE [LARGE SCALE GENOMIC DNA]</scope>
    <source>
        <strain evidence="4 5">DSM 3222</strain>
    </source>
</reference>